<evidence type="ECO:0000256" key="2">
    <source>
        <dbReference type="SAM" id="Phobius"/>
    </source>
</evidence>
<feature type="region of interest" description="Disordered" evidence="1">
    <location>
        <begin position="448"/>
        <end position="525"/>
    </location>
</feature>
<reference evidence="4" key="1">
    <citation type="journal article" date="2019" name="Int. J. Syst. Evol. Microbiol.">
        <title>The Global Catalogue of Microorganisms (GCM) 10K type strain sequencing project: providing services to taxonomists for standard genome sequencing and annotation.</title>
        <authorList>
            <consortium name="The Broad Institute Genomics Platform"/>
            <consortium name="The Broad Institute Genome Sequencing Center for Infectious Disease"/>
            <person name="Wu L."/>
            <person name="Ma J."/>
        </authorList>
    </citation>
    <scope>NUCLEOTIDE SEQUENCE [LARGE SCALE GENOMIC DNA]</scope>
    <source>
        <strain evidence="4">CCUG 56698</strain>
    </source>
</reference>
<dbReference type="EMBL" id="JBHTEF010000001">
    <property type="protein sequence ID" value="MFC7581211.1"/>
    <property type="molecule type" value="Genomic_DNA"/>
</dbReference>
<dbReference type="Proteomes" id="UP001596527">
    <property type="component" value="Unassembled WGS sequence"/>
</dbReference>
<evidence type="ECO:0000256" key="1">
    <source>
        <dbReference type="SAM" id="MobiDB-lite"/>
    </source>
</evidence>
<accession>A0ABW2SMZ7</accession>
<gene>
    <name evidence="3" type="ORF">ACFQWG_08370</name>
</gene>
<protein>
    <submittedName>
        <fullName evidence="3">DUF6350 family protein</fullName>
    </submittedName>
</protein>
<feature type="transmembrane region" description="Helical" evidence="2">
    <location>
        <begin position="178"/>
        <end position="198"/>
    </location>
</feature>
<evidence type="ECO:0000313" key="3">
    <source>
        <dbReference type="EMBL" id="MFC7581211.1"/>
    </source>
</evidence>
<feature type="transmembrane region" description="Helical" evidence="2">
    <location>
        <begin position="392"/>
        <end position="411"/>
    </location>
</feature>
<evidence type="ECO:0000313" key="4">
    <source>
        <dbReference type="Proteomes" id="UP001596527"/>
    </source>
</evidence>
<feature type="region of interest" description="Disordered" evidence="1">
    <location>
        <begin position="1"/>
        <end position="50"/>
    </location>
</feature>
<sequence length="525" mass="53258">MTDSHPRSRRRRPAAPTPVSSAAPSPSPASPRPRTGPAAGARPGGPRPTIRISLPDGWARSGLAGIEAALISWGLMMLLTLVGYLGVSDNAWLGQATWSQAMGVGGDVWAAVLGCPVEVGGVAYRAVPTLMTLLSVIMLRVLLLPGRRFPAAAQWTAVPTFAITSLGLVASTADHAAWLRAVPGAVAVAGTACLWAVASQTQWRPSWAVRAPWAHEGLLQARGAVIAAAAAGLAGLAASLWASREAVAGIQDLLLASGVDTAVLVLAQLLFTPTAMAWALSWLAGPGFHVGTDALHAPGTAPVLPIPAIPLLGAVPSTAPGNQVALILVLLGAAVGAWVRWRHRAEDLGAQALAGLTCLVVSGAVVAGWFWLSVLHLGAERMALLGPRVLAGAAMATLEVVVTAQIVALAAHPASVTLARRGLKALRARVGAASGRLGARVRAGAGASRPVLASAESAPMDEDGPARTARPTLGEATPRGGHPAPADAAPSDGEPTERLDVSGRRAGDAPGTGDGTDDDHSQEIP</sequence>
<feature type="transmembrane region" description="Helical" evidence="2">
    <location>
        <begin position="122"/>
        <end position="143"/>
    </location>
</feature>
<comment type="caution">
    <text evidence="3">The sequence shown here is derived from an EMBL/GenBank/DDBJ whole genome shotgun (WGS) entry which is preliminary data.</text>
</comment>
<organism evidence="3 4">
    <name type="scientific">Schaalia naturae</name>
    <dbReference type="NCBI Taxonomy" id="635203"/>
    <lineage>
        <taxon>Bacteria</taxon>
        <taxon>Bacillati</taxon>
        <taxon>Actinomycetota</taxon>
        <taxon>Actinomycetes</taxon>
        <taxon>Actinomycetales</taxon>
        <taxon>Actinomycetaceae</taxon>
        <taxon>Schaalia</taxon>
    </lineage>
</organism>
<dbReference type="RefSeq" id="WP_380974289.1">
    <property type="nucleotide sequence ID" value="NZ_JBHTEF010000001.1"/>
</dbReference>
<feature type="transmembrane region" description="Helical" evidence="2">
    <location>
        <begin position="68"/>
        <end position="87"/>
    </location>
</feature>
<feature type="transmembrane region" description="Helical" evidence="2">
    <location>
        <begin position="353"/>
        <end position="372"/>
    </location>
</feature>
<feature type="transmembrane region" description="Helical" evidence="2">
    <location>
        <begin position="219"/>
        <end position="242"/>
    </location>
</feature>
<proteinExistence type="predicted"/>
<dbReference type="Pfam" id="PF19877">
    <property type="entry name" value="DUF6350"/>
    <property type="match status" value="1"/>
</dbReference>
<name>A0ABW2SMZ7_9ACTO</name>
<feature type="compositionally biased region" description="Basic and acidic residues" evidence="1">
    <location>
        <begin position="495"/>
        <end position="507"/>
    </location>
</feature>
<feature type="compositionally biased region" description="Low complexity" evidence="1">
    <location>
        <begin position="32"/>
        <end position="41"/>
    </location>
</feature>
<keyword evidence="2" id="KW-1133">Transmembrane helix</keyword>
<keyword evidence="2" id="KW-0472">Membrane</keyword>
<dbReference type="InterPro" id="IPR045931">
    <property type="entry name" value="DUF6350"/>
</dbReference>
<feature type="transmembrane region" description="Helical" evidence="2">
    <location>
        <begin position="321"/>
        <end position="341"/>
    </location>
</feature>
<feature type="transmembrane region" description="Helical" evidence="2">
    <location>
        <begin position="262"/>
        <end position="283"/>
    </location>
</feature>
<keyword evidence="4" id="KW-1185">Reference proteome</keyword>
<keyword evidence="2" id="KW-0812">Transmembrane</keyword>